<organism evidence="9 10">
    <name type="scientific">Camellia sinensis var. sinensis</name>
    <name type="common">China tea</name>
    <dbReference type="NCBI Taxonomy" id="542762"/>
    <lineage>
        <taxon>Eukaryota</taxon>
        <taxon>Viridiplantae</taxon>
        <taxon>Streptophyta</taxon>
        <taxon>Embryophyta</taxon>
        <taxon>Tracheophyta</taxon>
        <taxon>Spermatophyta</taxon>
        <taxon>Magnoliopsida</taxon>
        <taxon>eudicotyledons</taxon>
        <taxon>Gunneridae</taxon>
        <taxon>Pentapetalae</taxon>
        <taxon>asterids</taxon>
        <taxon>Ericales</taxon>
        <taxon>Theaceae</taxon>
        <taxon>Camellia</taxon>
    </lineage>
</organism>
<protein>
    <submittedName>
        <fullName evidence="9">Uncharacterized protein</fullName>
    </submittedName>
</protein>
<evidence type="ECO:0000256" key="5">
    <source>
        <dbReference type="ARBA" id="ARBA00022989"/>
    </source>
</evidence>
<gene>
    <name evidence="9" type="ORF">TEA_026223</name>
</gene>
<evidence type="ECO:0000256" key="2">
    <source>
        <dbReference type="ARBA" id="ARBA00005748"/>
    </source>
</evidence>
<dbReference type="STRING" id="542762.A0A4S4EM22"/>
<evidence type="ECO:0000256" key="4">
    <source>
        <dbReference type="ARBA" id="ARBA00022729"/>
    </source>
</evidence>
<proteinExistence type="inferred from homology"/>
<name>A0A4S4EM22_CAMSN</name>
<evidence type="ECO:0000256" key="6">
    <source>
        <dbReference type="ARBA" id="ARBA00023136"/>
    </source>
</evidence>
<dbReference type="PANTHER" id="PTHR31587:SF3">
    <property type="entry name" value="EXPRESSED PROTEIN"/>
    <property type="match status" value="1"/>
</dbReference>
<feature type="transmembrane region" description="Helical" evidence="8">
    <location>
        <begin position="26"/>
        <end position="50"/>
    </location>
</feature>
<keyword evidence="7" id="KW-0539">Nucleus</keyword>
<comment type="caution">
    <text evidence="9">The sequence shown here is derived from an EMBL/GenBank/DDBJ whole genome shotgun (WGS) entry which is preliminary data.</text>
</comment>
<dbReference type="PANTHER" id="PTHR31587">
    <property type="entry name" value="TRANSMEMBRANE PROTEIN (DUF2215)"/>
    <property type="match status" value="1"/>
</dbReference>
<evidence type="ECO:0000256" key="7">
    <source>
        <dbReference type="ARBA" id="ARBA00023242"/>
    </source>
</evidence>
<evidence type="ECO:0000313" key="10">
    <source>
        <dbReference type="Proteomes" id="UP000306102"/>
    </source>
</evidence>
<evidence type="ECO:0000256" key="3">
    <source>
        <dbReference type="ARBA" id="ARBA00022692"/>
    </source>
</evidence>
<dbReference type="AlphaFoldDB" id="A0A4S4EM22"/>
<dbReference type="Proteomes" id="UP000306102">
    <property type="component" value="Unassembled WGS sequence"/>
</dbReference>
<dbReference type="InterPro" id="IPR019358">
    <property type="entry name" value="NEMP_fam"/>
</dbReference>
<keyword evidence="5 8" id="KW-1133">Transmembrane helix</keyword>
<evidence type="ECO:0000256" key="1">
    <source>
        <dbReference type="ARBA" id="ARBA00004575"/>
    </source>
</evidence>
<feature type="transmembrane region" description="Helical" evidence="8">
    <location>
        <begin position="95"/>
        <end position="113"/>
    </location>
</feature>
<dbReference type="EMBL" id="SDRB02003461">
    <property type="protein sequence ID" value="THG17689.1"/>
    <property type="molecule type" value="Genomic_DNA"/>
</dbReference>
<keyword evidence="4" id="KW-0732">Signal</keyword>
<comment type="subcellular location">
    <subcellularLocation>
        <location evidence="1">Nucleus inner membrane</location>
        <topology evidence="1">Multi-pass membrane protein</topology>
        <orientation evidence="1">Nucleoplasmic side</orientation>
    </subcellularLocation>
</comment>
<sequence>MACNLIVVVVHHLRLLYSSLLMVARVILKGLVHLGLFRMHFGAALGYWMVRKFVIAEDGSVDVGIAQFVKWAMRVIAATFIFQVAIVFITLDTPLAMGALASCLSICFLITSFKWNGLESGMVGSRGTLWNSSRRSSGWSDSPVKVSELLYLLFILHGLVLTMILYDFSDNWEGDEKSTGLLFNIP</sequence>
<keyword evidence="3 8" id="KW-0812">Transmembrane</keyword>
<feature type="transmembrane region" description="Helical" evidence="8">
    <location>
        <begin position="71"/>
        <end position="89"/>
    </location>
</feature>
<dbReference type="Pfam" id="PF10225">
    <property type="entry name" value="NEMP"/>
    <property type="match status" value="1"/>
</dbReference>
<evidence type="ECO:0000313" key="9">
    <source>
        <dbReference type="EMBL" id="THG17689.1"/>
    </source>
</evidence>
<comment type="similarity">
    <text evidence="2">Belongs to the NEMP family.</text>
</comment>
<accession>A0A4S4EM22</accession>
<evidence type="ECO:0000256" key="8">
    <source>
        <dbReference type="SAM" id="Phobius"/>
    </source>
</evidence>
<keyword evidence="6 8" id="KW-0472">Membrane</keyword>
<dbReference type="GO" id="GO:0005637">
    <property type="term" value="C:nuclear inner membrane"/>
    <property type="evidence" value="ECO:0007669"/>
    <property type="project" value="UniProtKB-SubCell"/>
</dbReference>
<feature type="transmembrane region" description="Helical" evidence="8">
    <location>
        <begin position="149"/>
        <end position="166"/>
    </location>
</feature>
<keyword evidence="10" id="KW-1185">Reference proteome</keyword>
<reference evidence="9 10" key="1">
    <citation type="journal article" date="2018" name="Proc. Natl. Acad. Sci. U.S.A.">
        <title>Draft genome sequence of Camellia sinensis var. sinensis provides insights into the evolution of the tea genome and tea quality.</title>
        <authorList>
            <person name="Wei C."/>
            <person name="Yang H."/>
            <person name="Wang S."/>
            <person name="Zhao J."/>
            <person name="Liu C."/>
            <person name="Gao L."/>
            <person name="Xia E."/>
            <person name="Lu Y."/>
            <person name="Tai Y."/>
            <person name="She G."/>
            <person name="Sun J."/>
            <person name="Cao H."/>
            <person name="Tong W."/>
            <person name="Gao Q."/>
            <person name="Li Y."/>
            <person name="Deng W."/>
            <person name="Jiang X."/>
            <person name="Wang W."/>
            <person name="Chen Q."/>
            <person name="Zhang S."/>
            <person name="Li H."/>
            <person name="Wu J."/>
            <person name="Wang P."/>
            <person name="Li P."/>
            <person name="Shi C."/>
            <person name="Zheng F."/>
            <person name="Jian J."/>
            <person name="Huang B."/>
            <person name="Shan D."/>
            <person name="Shi M."/>
            <person name="Fang C."/>
            <person name="Yue Y."/>
            <person name="Li F."/>
            <person name="Li D."/>
            <person name="Wei S."/>
            <person name="Han B."/>
            <person name="Jiang C."/>
            <person name="Yin Y."/>
            <person name="Xia T."/>
            <person name="Zhang Z."/>
            <person name="Bennetzen J.L."/>
            <person name="Zhao S."/>
            <person name="Wan X."/>
        </authorList>
    </citation>
    <scope>NUCLEOTIDE SEQUENCE [LARGE SCALE GENOMIC DNA]</scope>
    <source>
        <strain evidence="10">cv. Shuchazao</strain>
        <tissue evidence="9">Leaf</tissue>
    </source>
</reference>